<dbReference type="InterPro" id="IPR006520">
    <property type="entry name" value="Dit_BPSPP_N"/>
</dbReference>
<dbReference type="InterPro" id="IPR054738">
    <property type="entry name" value="Siphovirus-type_tail_C"/>
</dbReference>
<protein>
    <submittedName>
        <fullName evidence="3">Phage tail family protein</fullName>
    </submittedName>
</protein>
<reference evidence="3" key="1">
    <citation type="submission" date="2020-06" db="EMBL/GenBank/DDBJ databases">
        <title>Insight into the genomes of haloalkaliphilic bacilli from Kenyan soda lakes.</title>
        <authorList>
            <person name="Mwirichia R."/>
            <person name="Villamizar G.C."/>
            <person name="Poehlein A."/>
            <person name="Mugweru J."/>
            <person name="Kipnyargis A."/>
            <person name="Kiplimo D."/>
            <person name="Orwa P."/>
            <person name="Daniel R."/>
        </authorList>
    </citation>
    <scope>NUCLEOTIDE SEQUENCE</scope>
    <source>
        <strain evidence="3">B1096_S55</strain>
    </source>
</reference>
<sequence>MIENVENMIFDGTDLANAFTNQEEGTYFIINNVYGRGVQSVENTLTHVAGMDGSYPSSSRLVSRRMTVDITMKGTSFNDLRKRIEGLNEILFTRNIDVPIVFNDEPDRVYYGRIDEVTDTIESSHIYQAQLTIICSDPFKYGEEKKLTFSSDIVSFTNQGTAEADPIFEMEVLKPTTFAMVQNQEEQYQMIGRPVDADSTPFEAEELIMHNRMSTTSDWTAASQVDNGVVSGTMVSDGNGFVVQSFGTQGQAKWYGPALKTSLPETLQDFRMEARVENLNGRNQVGKVEVYLLDVNNNILARISMADVWQGYYRNRAASNIRNNERTQSLHRLAETTAEAQGELWNNFDGVLRIERVGERWSAYVAKVGNGNLHSARETKNFIDVGNEFQQQVAQIQVHIGIFDNYSPTTMRIKDLKVWKINNPDDHQIPYIVYAGDVITLDHRTSEILVNGEPRTDLKDFGGQYFKLTSGENQVVVQPSDSFNTRLKYLERYR</sequence>
<keyword evidence="4" id="KW-1185">Reference proteome</keyword>
<accession>A0A9Q4FY12</accession>
<gene>
    <name evidence="3" type="ORF">HXA33_11435</name>
</gene>
<proteinExistence type="predicted"/>
<dbReference type="InterPro" id="IPR008841">
    <property type="entry name" value="Siphovirus-type_tail_N"/>
</dbReference>
<comment type="caution">
    <text evidence="3">The sequence shown here is derived from an EMBL/GenBank/DDBJ whole genome shotgun (WGS) entry which is preliminary data.</text>
</comment>
<feature type="domain" description="Siphovirus-type tail component C-terminal" evidence="2">
    <location>
        <begin position="414"/>
        <end position="493"/>
    </location>
</feature>
<name>A0A9Q4FY12_SALAG</name>
<dbReference type="NCBIfam" id="TIGR01633">
    <property type="entry name" value="phi3626_gp14_N"/>
    <property type="match status" value="1"/>
</dbReference>
<dbReference type="Pfam" id="PF22768">
    <property type="entry name" value="SPP1_Dit"/>
    <property type="match status" value="1"/>
</dbReference>
<evidence type="ECO:0000259" key="1">
    <source>
        <dbReference type="Pfam" id="PF05709"/>
    </source>
</evidence>
<dbReference type="Pfam" id="PF05709">
    <property type="entry name" value="Sipho_tail"/>
    <property type="match status" value="1"/>
</dbReference>
<evidence type="ECO:0000313" key="3">
    <source>
        <dbReference type="EMBL" id="MCR6097170.1"/>
    </source>
</evidence>
<evidence type="ECO:0000259" key="2">
    <source>
        <dbReference type="Pfam" id="PF22768"/>
    </source>
</evidence>
<organism evidence="3 4">
    <name type="scientific">Salipaludibacillus agaradhaerens</name>
    <name type="common">Bacillus agaradhaerens</name>
    <dbReference type="NCBI Taxonomy" id="76935"/>
    <lineage>
        <taxon>Bacteria</taxon>
        <taxon>Bacillati</taxon>
        <taxon>Bacillota</taxon>
        <taxon>Bacilli</taxon>
        <taxon>Bacillales</taxon>
        <taxon>Bacillaceae</taxon>
    </lineage>
</organism>
<feature type="domain" description="Siphovirus-type tail component RIFT-related" evidence="1">
    <location>
        <begin position="36"/>
        <end position="135"/>
    </location>
</feature>
<dbReference type="AlphaFoldDB" id="A0A9Q4FY12"/>
<dbReference type="Gene3D" id="2.60.120.860">
    <property type="match status" value="1"/>
</dbReference>
<dbReference type="Proteomes" id="UP001057753">
    <property type="component" value="Unassembled WGS sequence"/>
</dbReference>
<dbReference type="EMBL" id="JABXYM010000001">
    <property type="protein sequence ID" value="MCR6097170.1"/>
    <property type="molecule type" value="Genomic_DNA"/>
</dbReference>
<dbReference type="Gene3D" id="2.40.30.200">
    <property type="match status" value="1"/>
</dbReference>
<dbReference type="RefSeq" id="WP_257821602.1">
    <property type="nucleotide sequence ID" value="NZ_JABXYM010000001.1"/>
</dbReference>
<evidence type="ECO:0000313" key="4">
    <source>
        <dbReference type="Proteomes" id="UP001057753"/>
    </source>
</evidence>